<dbReference type="PANTHER" id="PTHR10986">
    <property type="entry name" value="39S RIBOSOMAL PROTEIN L20"/>
    <property type="match status" value="1"/>
</dbReference>
<reference evidence="7" key="2">
    <citation type="submission" date="2025-08" db="UniProtKB">
        <authorList>
            <consortium name="Ensembl"/>
        </authorList>
    </citation>
    <scope>IDENTIFICATION</scope>
    <source>
        <strain evidence="7">Boxer</strain>
    </source>
</reference>
<keyword evidence="3 6" id="KW-0687">Ribonucleoprotein</keyword>
<protein>
    <recommendedName>
        <fullName evidence="4">Large ribosomal subunit protein bL20m</fullName>
    </recommendedName>
    <alternativeName>
        <fullName evidence="5">39S ribosomal protein L20, mitochondrial</fullName>
    </alternativeName>
</protein>
<name>A0A8I3N0W2_CANLF</name>
<dbReference type="PRINTS" id="PR00062">
    <property type="entry name" value="RIBOSOMALL20"/>
</dbReference>
<reference evidence="7" key="1">
    <citation type="submission" date="2020-03" db="EMBL/GenBank/DDBJ databases">
        <title>Long-read based genome assembly of a Labrador retriever dog.</title>
        <authorList>
            <person name="Eory L."/>
            <person name="Zhang W."/>
            <person name="Schoenebeck J."/>
        </authorList>
    </citation>
    <scope>NUCLEOTIDE SEQUENCE [LARGE SCALE GENOMIC DNA]</scope>
    <source>
        <strain evidence="7">Labrador retriever</strain>
    </source>
</reference>
<dbReference type="GO" id="GO:0005761">
    <property type="term" value="C:mitochondrial ribosome"/>
    <property type="evidence" value="ECO:0000318"/>
    <property type="project" value="GO_Central"/>
</dbReference>
<dbReference type="NCBIfam" id="TIGR01032">
    <property type="entry name" value="rplT_bact"/>
    <property type="match status" value="1"/>
</dbReference>
<evidence type="ECO:0000313" key="7">
    <source>
        <dbReference type="Ensembl" id="ENSCAFP00845008778.1"/>
    </source>
</evidence>
<dbReference type="InterPro" id="IPR005813">
    <property type="entry name" value="Ribosomal_bL20"/>
</dbReference>
<organism evidence="7 8">
    <name type="scientific">Canis lupus familiaris</name>
    <name type="common">Dog</name>
    <name type="synonym">Canis familiaris</name>
    <dbReference type="NCBI Taxonomy" id="9615"/>
    <lineage>
        <taxon>Eukaryota</taxon>
        <taxon>Metazoa</taxon>
        <taxon>Chordata</taxon>
        <taxon>Craniata</taxon>
        <taxon>Vertebrata</taxon>
        <taxon>Euteleostomi</taxon>
        <taxon>Mammalia</taxon>
        <taxon>Eutheria</taxon>
        <taxon>Laurasiatheria</taxon>
        <taxon>Carnivora</taxon>
        <taxon>Caniformia</taxon>
        <taxon>Canidae</taxon>
        <taxon>Canis</taxon>
    </lineage>
</organism>
<keyword evidence="2 6" id="KW-0689">Ribosomal protein</keyword>
<dbReference type="Proteomes" id="UP000805418">
    <property type="component" value="Chromosome 18"/>
</dbReference>
<dbReference type="InterPro" id="IPR035566">
    <property type="entry name" value="Ribosomal_protein_bL20_C"/>
</dbReference>
<dbReference type="Pfam" id="PF00453">
    <property type="entry name" value="Ribosomal_L20"/>
    <property type="match status" value="1"/>
</dbReference>
<dbReference type="OrthoDB" id="10251781at2759"/>
<evidence type="ECO:0000256" key="3">
    <source>
        <dbReference type="ARBA" id="ARBA00023274"/>
    </source>
</evidence>
<comment type="similarity">
    <text evidence="1 6">Belongs to the bacterial ribosomal protein bL20 family.</text>
</comment>
<proteinExistence type="inferred from homology"/>
<accession>A0A8I3N0W2</accession>
<evidence type="ECO:0000256" key="2">
    <source>
        <dbReference type="ARBA" id="ARBA00022980"/>
    </source>
</evidence>
<sequence length="135" mass="15745">VSFLKHFLWDKHHLNTSALHTYKIKILSYTRKNFNEDKLTVRAVTRAFVKCTKARRLKKRNMRTLWINRITAASQEHGLKYPAFIVHLIKCQVELNRKVLSLAALAKRRRLEGFVAALGDGKEPEGIFSRVVQHH</sequence>
<evidence type="ECO:0000256" key="5">
    <source>
        <dbReference type="ARBA" id="ARBA00076245"/>
    </source>
</evidence>
<dbReference type="Gene3D" id="1.10.1900.20">
    <property type="entry name" value="Ribosomal protein L20"/>
    <property type="match status" value="1"/>
</dbReference>
<dbReference type="GO" id="GO:1990904">
    <property type="term" value="C:ribonucleoprotein complex"/>
    <property type="evidence" value="ECO:0007669"/>
    <property type="project" value="UniProtKB-KW"/>
</dbReference>
<dbReference type="AlphaFoldDB" id="A0A8I3N0W2"/>
<keyword evidence="8" id="KW-1185">Reference proteome</keyword>
<dbReference type="GO" id="GO:0019843">
    <property type="term" value="F:rRNA binding"/>
    <property type="evidence" value="ECO:0007669"/>
    <property type="project" value="InterPro"/>
</dbReference>
<reference evidence="7" key="3">
    <citation type="submission" date="2025-09" db="UniProtKB">
        <authorList>
            <consortium name="Ensembl"/>
        </authorList>
    </citation>
    <scope>IDENTIFICATION</scope>
    <source>
        <strain evidence="7">Boxer</strain>
    </source>
</reference>
<dbReference type="GO" id="GO:0003735">
    <property type="term" value="F:structural constituent of ribosome"/>
    <property type="evidence" value="ECO:0000318"/>
    <property type="project" value="GO_Central"/>
</dbReference>
<dbReference type="FunFam" id="1.10.1900.20:FF:000001">
    <property type="entry name" value="50S ribosomal protein L20"/>
    <property type="match status" value="1"/>
</dbReference>
<evidence type="ECO:0000256" key="4">
    <source>
        <dbReference type="ARBA" id="ARBA00072767"/>
    </source>
</evidence>
<dbReference type="Ensembl" id="ENSCAFT00845011251.1">
    <property type="protein sequence ID" value="ENSCAFP00845008778.1"/>
    <property type="gene ID" value="ENSCAFG00845006345.1"/>
</dbReference>
<evidence type="ECO:0000256" key="6">
    <source>
        <dbReference type="RuleBase" id="RU000561"/>
    </source>
</evidence>
<dbReference type="GeneTree" id="ENSGT00390000015823"/>
<dbReference type="SUPFAM" id="SSF74731">
    <property type="entry name" value="Ribosomal protein L20"/>
    <property type="match status" value="1"/>
</dbReference>
<evidence type="ECO:0000256" key="1">
    <source>
        <dbReference type="ARBA" id="ARBA00007698"/>
    </source>
</evidence>
<dbReference type="CDD" id="cd07026">
    <property type="entry name" value="Ribosomal_L20"/>
    <property type="match status" value="1"/>
</dbReference>
<dbReference type="GO" id="GO:0006412">
    <property type="term" value="P:translation"/>
    <property type="evidence" value="ECO:0007669"/>
    <property type="project" value="InterPro"/>
</dbReference>
<evidence type="ECO:0000313" key="8">
    <source>
        <dbReference type="Proteomes" id="UP000805418"/>
    </source>
</evidence>